<comment type="caution">
    <text evidence="1">The sequence shown here is derived from an EMBL/GenBank/DDBJ whole genome shotgun (WGS) entry which is preliminary data.</text>
</comment>
<dbReference type="eggNOG" id="COG1388">
    <property type="taxonomic scope" value="Bacteria"/>
</dbReference>
<name>E8LTJ6_9VIBR</name>
<gene>
    <name evidence="1" type="ORF">VIBR0546_12262</name>
</gene>
<protein>
    <submittedName>
        <fullName evidence="1">Uncharacterized protein</fullName>
    </submittedName>
</protein>
<dbReference type="RefSeq" id="WP_006879147.1">
    <property type="nucleotide sequence ID" value="NZ_AEVS01000051.1"/>
</dbReference>
<keyword evidence="2" id="KW-1185">Reference proteome</keyword>
<dbReference type="AlphaFoldDB" id="E8LTJ6"/>
<sequence length="429" mass="46311">MPATQVIKEEVVPKETTREKIARQRRERYIQNEKDWQYIQASQARYAAHREKVLAERKAAQQKVSFELGWMQSPITQSQDDLWDSLFTSDTKQAQQQYIRRCNLHLNDPVCEGEIVLLPTTEPETDQQRELLNLWVEQAKIASTELGKLLDEEVATLNRHFELFSHQLDERIKSDGLPSDYYAQVSTGVGATAAIVEQNLKNIQNVLLEINDLYVSQVAMASRTGGVNYGAFVGERAELFKKLDGSFAMLSKRSVQLPVYTQIKRNLKLSTKSVIHNGDEILKAGLVKELGKRIGNIALGISASRGLGYVGLVVGAASGMSNIYEACKVDGTGGCGKVTTREVWGFIGGVVVGAQGGSIGAGIAAAAISGIALIIGVTASTPVLAVASISGAVAGSFAGGIAGGAAGKTMGDFLYEATIKLYEWGAELL</sequence>
<dbReference type="EMBL" id="AEVS01000051">
    <property type="protein sequence ID" value="EGA66089.1"/>
    <property type="molecule type" value="Genomic_DNA"/>
</dbReference>
<dbReference type="Proteomes" id="UP000004371">
    <property type="component" value="Unassembled WGS sequence"/>
</dbReference>
<reference evidence="1 2" key="1">
    <citation type="journal article" date="2012" name="Int. J. Syst. Evol. Microbiol.">
        <title>Vibrio caribbeanicus sp. nov., isolated from the marine sponge Scleritoderma cyanea.</title>
        <authorList>
            <person name="Hoffmann M."/>
            <person name="Monday S.R."/>
            <person name="Allard M.W."/>
            <person name="Strain E.A."/>
            <person name="Whittaker P."/>
            <person name="Naum M."/>
            <person name="McCarthy P.J."/>
            <person name="Lopez J.V."/>
            <person name="Fischer M."/>
            <person name="Brown E.W."/>
        </authorList>
    </citation>
    <scope>NUCLEOTIDE SEQUENCE [LARGE SCALE GENOMIC DNA]</scope>
    <source>
        <strain evidence="1 2">LMG 20546</strain>
    </source>
</reference>
<dbReference type="OrthoDB" id="5815268at2"/>
<dbReference type="STRING" id="945543.VIBR0546_12262"/>
<accession>E8LTJ6</accession>
<evidence type="ECO:0000313" key="1">
    <source>
        <dbReference type="EMBL" id="EGA66089.1"/>
    </source>
</evidence>
<evidence type="ECO:0000313" key="2">
    <source>
        <dbReference type="Proteomes" id="UP000004371"/>
    </source>
</evidence>
<proteinExistence type="predicted"/>
<organism evidence="1 2">
    <name type="scientific">Vibrio brasiliensis LMG 20546</name>
    <dbReference type="NCBI Taxonomy" id="945543"/>
    <lineage>
        <taxon>Bacteria</taxon>
        <taxon>Pseudomonadati</taxon>
        <taxon>Pseudomonadota</taxon>
        <taxon>Gammaproteobacteria</taxon>
        <taxon>Vibrionales</taxon>
        <taxon>Vibrionaceae</taxon>
        <taxon>Vibrio</taxon>
        <taxon>Vibrio oreintalis group</taxon>
    </lineage>
</organism>